<sequence length="288" mass="30821">MQQVLIVNGGIQCQRRDCGSSRRAFLIHAGDVAAIKAIMHSSVAHAQPRCGRRVGGRLEGGLMPAEWVHNPWNESDSLSGGITSLPSRPERGGARGWHSCGEQRHTRRDGDAGLAPAVAAFKSGAVSRVRCTRRHSASGYAYRGVLRGGLTTRSVWAPKGVACARPAVARLNRKARDWVLVNQAGGIIKMLPLPRYVTSFIITANSQKPAPALGRAGIGSLASASLRTVDRRPRHTPPSARSAAARRPASAPIFTAVVRSGELRHAHPRVLEIFATLRPPSTTTSRSI</sequence>
<name>A0ABQ8GJL2_9PEZI</name>
<reference evidence="2 3" key="1">
    <citation type="journal article" date="2021" name="Nat. Commun.">
        <title>Genetic determinants of endophytism in the Arabidopsis root mycobiome.</title>
        <authorList>
            <person name="Mesny F."/>
            <person name="Miyauchi S."/>
            <person name="Thiergart T."/>
            <person name="Pickel B."/>
            <person name="Atanasova L."/>
            <person name="Karlsson M."/>
            <person name="Huettel B."/>
            <person name="Barry K.W."/>
            <person name="Haridas S."/>
            <person name="Chen C."/>
            <person name="Bauer D."/>
            <person name="Andreopoulos W."/>
            <person name="Pangilinan J."/>
            <person name="LaButti K."/>
            <person name="Riley R."/>
            <person name="Lipzen A."/>
            <person name="Clum A."/>
            <person name="Drula E."/>
            <person name="Henrissat B."/>
            <person name="Kohler A."/>
            <person name="Grigoriev I.V."/>
            <person name="Martin F.M."/>
            <person name="Hacquard S."/>
        </authorList>
    </citation>
    <scope>NUCLEOTIDE SEQUENCE [LARGE SCALE GENOMIC DNA]</scope>
    <source>
        <strain evidence="2 3">MPI-SDFR-AT-0080</strain>
    </source>
</reference>
<protein>
    <submittedName>
        <fullName evidence="2">Uncharacterized protein</fullName>
    </submittedName>
</protein>
<dbReference type="Proteomes" id="UP000774617">
    <property type="component" value="Unassembled WGS sequence"/>
</dbReference>
<evidence type="ECO:0000313" key="3">
    <source>
        <dbReference type="Proteomes" id="UP000774617"/>
    </source>
</evidence>
<keyword evidence="3" id="KW-1185">Reference proteome</keyword>
<accession>A0ABQ8GJL2</accession>
<gene>
    <name evidence="2" type="ORF">B0J12DRAFT_425182</name>
</gene>
<feature type="region of interest" description="Disordered" evidence="1">
    <location>
        <begin position="224"/>
        <end position="247"/>
    </location>
</feature>
<evidence type="ECO:0000313" key="2">
    <source>
        <dbReference type="EMBL" id="KAH7055613.1"/>
    </source>
</evidence>
<evidence type="ECO:0000256" key="1">
    <source>
        <dbReference type="SAM" id="MobiDB-lite"/>
    </source>
</evidence>
<organism evidence="2 3">
    <name type="scientific">Macrophomina phaseolina</name>
    <dbReference type="NCBI Taxonomy" id="35725"/>
    <lineage>
        <taxon>Eukaryota</taxon>
        <taxon>Fungi</taxon>
        <taxon>Dikarya</taxon>
        <taxon>Ascomycota</taxon>
        <taxon>Pezizomycotina</taxon>
        <taxon>Dothideomycetes</taxon>
        <taxon>Dothideomycetes incertae sedis</taxon>
        <taxon>Botryosphaeriales</taxon>
        <taxon>Botryosphaeriaceae</taxon>
        <taxon>Macrophomina</taxon>
    </lineage>
</organism>
<dbReference type="EMBL" id="JAGTJR010000008">
    <property type="protein sequence ID" value="KAH7055613.1"/>
    <property type="molecule type" value="Genomic_DNA"/>
</dbReference>
<feature type="compositionally biased region" description="Low complexity" evidence="1">
    <location>
        <begin position="237"/>
        <end position="247"/>
    </location>
</feature>
<feature type="region of interest" description="Disordered" evidence="1">
    <location>
        <begin position="85"/>
        <end position="109"/>
    </location>
</feature>
<proteinExistence type="predicted"/>
<comment type="caution">
    <text evidence="2">The sequence shown here is derived from an EMBL/GenBank/DDBJ whole genome shotgun (WGS) entry which is preliminary data.</text>
</comment>